<proteinExistence type="predicted"/>
<dbReference type="AlphaFoldDB" id="A0A6A3BBL2"/>
<dbReference type="InterPro" id="IPR052981">
    <property type="entry name" value="Ingression_C2_domain"/>
</dbReference>
<evidence type="ECO:0000256" key="1">
    <source>
        <dbReference type="SAM" id="MobiDB-lite"/>
    </source>
</evidence>
<dbReference type="InterPro" id="IPR002156">
    <property type="entry name" value="RNaseH_domain"/>
</dbReference>
<dbReference type="InterPro" id="IPR044730">
    <property type="entry name" value="RNase_H-like_dom_plant"/>
</dbReference>
<dbReference type="Gene3D" id="2.60.40.150">
    <property type="entry name" value="C2 domain"/>
    <property type="match status" value="1"/>
</dbReference>
<dbReference type="Pfam" id="PF00168">
    <property type="entry name" value="C2"/>
    <property type="match status" value="1"/>
</dbReference>
<protein>
    <recommendedName>
        <fullName evidence="2">C2 domain-containing protein</fullName>
    </recommendedName>
</protein>
<evidence type="ECO:0000313" key="3">
    <source>
        <dbReference type="EMBL" id="KAE8713427.1"/>
    </source>
</evidence>
<gene>
    <name evidence="3" type="ORF">F3Y22_tig00110210pilonHSYRG00151</name>
</gene>
<dbReference type="CDD" id="cd00030">
    <property type="entry name" value="C2"/>
    <property type="match status" value="1"/>
</dbReference>
<name>A0A6A3BBL2_HIBSY</name>
<dbReference type="GO" id="GO:0004523">
    <property type="term" value="F:RNA-DNA hybrid ribonuclease activity"/>
    <property type="evidence" value="ECO:0007669"/>
    <property type="project" value="InterPro"/>
</dbReference>
<feature type="region of interest" description="Disordered" evidence="1">
    <location>
        <begin position="848"/>
        <end position="886"/>
    </location>
</feature>
<dbReference type="PROSITE" id="PS50004">
    <property type="entry name" value="C2"/>
    <property type="match status" value="1"/>
</dbReference>
<feature type="domain" description="C2" evidence="2">
    <location>
        <begin position="632"/>
        <end position="767"/>
    </location>
</feature>
<dbReference type="PANTHER" id="PTHR47052">
    <property type="entry name" value="CONSERVED SERINE PROLINE-RICH PROTEIN (AFU_ORTHOLOGUE AFUA_2G01790)"/>
    <property type="match status" value="1"/>
</dbReference>
<reference evidence="3" key="1">
    <citation type="submission" date="2019-09" db="EMBL/GenBank/DDBJ databases">
        <title>Draft genome information of white flower Hibiscus syriacus.</title>
        <authorList>
            <person name="Kim Y.-M."/>
        </authorList>
    </citation>
    <scope>NUCLEOTIDE SEQUENCE [LARGE SCALE GENOMIC DNA]</scope>
    <source>
        <strain evidence="3">YM2019G1</strain>
    </source>
</reference>
<dbReference type="InterPro" id="IPR000008">
    <property type="entry name" value="C2_dom"/>
</dbReference>
<dbReference type="Proteomes" id="UP000436088">
    <property type="component" value="Unassembled WGS sequence"/>
</dbReference>
<dbReference type="Pfam" id="PF13456">
    <property type="entry name" value="RVT_3"/>
    <property type="match status" value="1"/>
</dbReference>
<organism evidence="3 4">
    <name type="scientific">Hibiscus syriacus</name>
    <name type="common">Rose of Sharon</name>
    <dbReference type="NCBI Taxonomy" id="106335"/>
    <lineage>
        <taxon>Eukaryota</taxon>
        <taxon>Viridiplantae</taxon>
        <taxon>Streptophyta</taxon>
        <taxon>Embryophyta</taxon>
        <taxon>Tracheophyta</taxon>
        <taxon>Spermatophyta</taxon>
        <taxon>Magnoliopsida</taxon>
        <taxon>eudicotyledons</taxon>
        <taxon>Gunneridae</taxon>
        <taxon>Pentapetalae</taxon>
        <taxon>rosids</taxon>
        <taxon>malvids</taxon>
        <taxon>Malvales</taxon>
        <taxon>Malvaceae</taxon>
        <taxon>Malvoideae</taxon>
        <taxon>Hibiscus</taxon>
    </lineage>
</organism>
<sequence>MFFHIKLRYAAAKEDILHRSPWSFNYKSFSLLDFNPLCCLEDYDFSCLEIWVRVYEVPLGLMTKAMAMSLGGSLGKILVVDMRVLRGCSKPKLCLVCYERLPMFCFGYGLLGHQAFSSRTVKVGALTKLQYGERMRLPPQKNLLESVQYGIRKGFGSLQYVGEALEKWQRDHWCNTQSRIKALHDSINNSLQKRLSNSEAQEFIRNKIELKTLLDNERFIGFGDRGWRGYPMEIIMHLTSMLGRMGEKKNRIHGLYDVQGIWRIGKHDIMRISVDYLRFIGFGDRGWRGYPMEIIMHLTSMLGRMGEKKNRIHGLYDVQGIWRIGEMDMGLVNKTILVLIPKKDEQIKEALRIYEILSGQKVNHEKYVLYFSPKTALPQYMMSFDLLPECLVKDMTSAIRHYWWFENVDKRRWLLVAWKTLCKPKWDFIRLFKLCVGVYSGELALGVVLGFIVINGGTKVILDVTITSCHRDVINWGYHDSGIYPRTQEIMRLAEILTSVALSIVIDPSTWMEDSLSILGQYKYDCQGGGTMSKGRAVPNIGSTMDCDGWRPPVTGVIKVNTDGVFDCDRRVAILGVIARDLSDQVYVGLAQMTVGCFEAGFAKLHALLADLSLAYDKGREDVQFEIDSLILVHKITQTSDDISTLGVFVLEVHVIFQSRLRFHITFAPRAGNAIAHKWTLRSGGFVGCYTLEDKKWISRQDPYVCLEYRRKNPTFQEKFVFTLIEGLRELNVVVWNRNNISADDLIGSGRVQLHKVLSQGYDDCTWPLQSKYGRQSGEVRVILHCSNAKSTQPQKGKKKSISEYASSAPISQVSPYGYPPAAPSAPYPTTPYVTPPQYKSSYPTAIATYPTTRNGSYPPQTYPPHPQASTIYPPARTGIYPPPPY</sequence>
<keyword evidence="4" id="KW-1185">Reference proteome</keyword>
<dbReference type="EMBL" id="VEPZ02000878">
    <property type="protein sequence ID" value="KAE8713427.1"/>
    <property type="molecule type" value="Genomic_DNA"/>
</dbReference>
<dbReference type="PANTHER" id="PTHR47052:SF5">
    <property type="entry name" value="EXTENSIN-LIKE"/>
    <property type="match status" value="1"/>
</dbReference>
<evidence type="ECO:0000259" key="2">
    <source>
        <dbReference type="PROSITE" id="PS50004"/>
    </source>
</evidence>
<evidence type="ECO:0000313" key="4">
    <source>
        <dbReference type="Proteomes" id="UP000436088"/>
    </source>
</evidence>
<feature type="compositionally biased region" description="Polar residues" evidence="1">
    <location>
        <begin position="848"/>
        <end position="860"/>
    </location>
</feature>
<dbReference type="CDD" id="cd06222">
    <property type="entry name" value="RNase_H_like"/>
    <property type="match status" value="1"/>
</dbReference>
<dbReference type="InterPro" id="IPR035892">
    <property type="entry name" value="C2_domain_sf"/>
</dbReference>
<comment type="caution">
    <text evidence="3">The sequence shown here is derived from an EMBL/GenBank/DDBJ whole genome shotgun (WGS) entry which is preliminary data.</text>
</comment>
<dbReference type="GO" id="GO:0003676">
    <property type="term" value="F:nucleic acid binding"/>
    <property type="evidence" value="ECO:0007669"/>
    <property type="project" value="InterPro"/>
</dbReference>
<dbReference type="SUPFAM" id="SSF49562">
    <property type="entry name" value="C2 domain (Calcium/lipid-binding domain, CaLB)"/>
    <property type="match status" value="1"/>
</dbReference>
<accession>A0A6A3BBL2</accession>